<dbReference type="InterPro" id="IPR029017">
    <property type="entry name" value="Enolase-like_N"/>
</dbReference>
<dbReference type="GO" id="GO:0016829">
    <property type="term" value="F:lyase activity"/>
    <property type="evidence" value="ECO:0007669"/>
    <property type="project" value="UniProtKB-KW"/>
</dbReference>
<evidence type="ECO:0000313" key="3">
    <source>
        <dbReference type="EMBL" id="SVB31631.1"/>
    </source>
</evidence>
<dbReference type="EMBL" id="UINC01036924">
    <property type="protein sequence ID" value="SVB31631.1"/>
    <property type="molecule type" value="Genomic_DNA"/>
</dbReference>
<dbReference type="PANTHER" id="PTHR48080">
    <property type="entry name" value="D-GALACTONATE DEHYDRATASE-RELATED"/>
    <property type="match status" value="1"/>
</dbReference>
<dbReference type="InterPro" id="IPR034593">
    <property type="entry name" value="DgoD-like"/>
</dbReference>
<reference evidence="3" key="1">
    <citation type="submission" date="2018-05" db="EMBL/GenBank/DDBJ databases">
        <authorList>
            <person name="Lanie J.A."/>
            <person name="Ng W.-L."/>
            <person name="Kazmierczak K.M."/>
            <person name="Andrzejewski T.M."/>
            <person name="Davidsen T.M."/>
            <person name="Wayne K.J."/>
            <person name="Tettelin H."/>
            <person name="Glass J.I."/>
            <person name="Rusch D."/>
            <person name="Podicherti R."/>
            <person name="Tsui H.-C.T."/>
            <person name="Winkler M.E."/>
        </authorList>
    </citation>
    <scope>NUCLEOTIDE SEQUENCE</scope>
</reference>
<sequence>MPTEGTHIMKITNIEAIPVRIPFTHGGPLGDFITGKDWTELGHLLVKIDTDSGITGYGESFGFDAIQTTKTAIDSLISPMIIGRDASQIDVLMNDLALKTHIFGRYGITTFALSGIDIALWDIAGKAAGLPLNKLLGGPYK</sequence>
<dbReference type="GO" id="GO:0009063">
    <property type="term" value="P:amino acid catabolic process"/>
    <property type="evidence" value="ECO:0007669"/>
    <property type="project" value="InterPro"/>
</dbReference>
<dbReference type="PANTHER" id="PTHR48080:SF2">
    <property type="entry name" value="D-GALACTONATE DEHYDRATASE"/>
    <property type="match status" value="1"/>
</dbReference>
<keyword evidence="1" id="KW-0456">Lyase</keyword>
<evidence type="ECO:0000259" key="2">
    <source>
        <dbReference type="Pfam" id="PF02746"/>
    </source>
</evidence>
<accession>A0A382D1N1</accession>
<name>A0A382D1N1_9ZZZZ</name>
<dbReference type="AlphaFoldDB" id="A0A382D1N1"/>
<proteinExistence type="predicted"/>
<protein>
    <recommendedName>
        <fullName evidence="2">Mandelate racemase/muconate lactonizing enzyme N-terminal domain-containing protein</fullName>
    </recommendedName>
</protein>
<dbReference type="SUPFAM" id="SSF54826">
    <property type="entry name" value="Enolase N-terminal domain-like"/>
    <property type="match status" value="1"/>
</dbReference>
<dbReference type="Gene3D" id="3.30.390.10">
    <property type="entry name" value="Enolase-like, N-terminal domain"/>
    <property type="match status" value="1"/>
</dbReference>
<dbReference type="Pfam" id="PF02746">
    <property type="entry name" value="MR_MLE_N"/>
    <property type="match status" value="1"/>
</dbReference>
<feature type="non-terminal residue" evidence="3">
    <location>
        <position position="141"/>
    </location>
</feature>
<dbReference type="InterPro" id="IPR018110">
    <property type="entry name" value="Mandel_Rmase/mucon_lact_enz_CS"/>
</dbReference>
<gene>
    <name evidence="3" type="ORF">METZ01_LOCUS184485</name>
</gene>
<dbReference type="InterPro" id="IPR013341">
    <property type="entry name" value="Mandelate_racemase_N_dom"/>
</dbReference>
<evidence type="ECO:0000256" key="1">
    <source>
        <dbReference type="ARBA" id="ARBA00023239"/>
    </source>
</evidence>
<feature type="domain" description="Mandelate racemase/muconate lactonizing enzyme N-terminal" evidence="2">
    <location>
        <begin position="44"/>
        <end position="137"/>
    </location>
</feature>
<organism evidence="3">
    <name type="scientific">marine metagenome</name>
    <dbReference type="NCBI Taxonomy" id="408172"/>
    <lineage>
        <taxon>unclassified sequences</taxon>
        <taxon>metagenomes</taxon>
        <taxon>ecological metagenomes</taxon>
    </lineage>
</organism>
<dbReference type="PROSITE" id="PS00908">
    <property type="entry name" value="MR_MLE_1"/>
    <property type="match status" value="1"/>
</dbReference>